<dbReference type="GO" id="GO:0008270">
    <property type="term" value="F:zinc ion binding"/>
    <property type="evidence" value="ECO:0007669"/>
    <property type="project" value="InterPro"/>
</dbReference>
<dbReference type="GO" id="GO:0005829">
    <property type="term" value="C:cytosol"/>
    <property type="evidence" value="ECO:0007669"/>
    <property type="project" value="TreeGrafter"/>
</dbReference>
<evidence type="ECO:0000256" key="5">
    <source>
        <dbReference type="ARBA" id="ARBA00023027"/>
    </source>
</evidence>
<keyword evidence="3 6" id="KW-0862">Zinc</keyword>
<sequence>MSSTEGKPIECLAAVAYEANKPLVIEKITVEPPKTHEIRVKILDSALCHTDAYTLSGADPEGLFPCILGHEASGEVESVGPEVTDFTPGDHVILLYTAECGECSFCKSPDTNLCVAVRSTQGKGVMPDGTVRFKNSKGEPIHHFMGCSSFSEYTVVADVSAVKIDKSFATDKAALLGCGVTTGYGAALKTANVKEGSSVAIFGAGAVGLAVAQGAKARNASKIIMIDTNPNKKTWATDFGATDFVNPLTDLKKDETIVSKLCSMSPDGYGIDYTFDCTGNVQVMSDALMASRRGTGVSVIIGVAKSGEVASIRPFFLVTGRTWKGTAYGGIKGRSEMNQLIQDHKDGKLKLSEFITHRRKFSEINEAFHDLHQGDCLRTTFSF</sequence>
<dbReference type="FunCoup" id="A0A1E5RAB0">
    <property type="interactions" value="731"/>
</dbReference>
<dbReference type="InterPro" id="IPR036291">
    <property type="entry name" value="NAD(P)-bd_dom_sf"/>
</dbReference>
<dbReference type="EMBL" id="LPNM01000008">
    <property type="protein sequence ID" value="OEJ83845.1"/>
    <property type="molecule type" value="Genomic_DNA"/>
</dbReference>
<feature type="domain" description="Alcohol dehydrogenase-like C-terminal" evidence="7">
    <location>
        <begin position="206"/>
        <end position="342"/>
    </location>
</feature>
<comment type="caution">
    <text evidence="9">The sequence shown here is derived from an EMBL/GenBank/DDBJ whole genome shotgun (WGS) entry which is preliminary data.</text>
</comment>
<dbReference type="Pfam" id="PF00107">
    <property type="entry name" value="ADH_zinc_N"/>
    <property type="match status" value="1"/>
</dbReference>
<gene>
    <name evidence="9" type="ORF">AWRI3579_g2955</name>
</gene>
<dbReference type="PROSITE" id="PS00059">
    <property type="entry name" value="ADH_ZINC"/>
    <property type="match status" value="1"/>
</dbReference>
<protein>
    <submittedName>
        <fullName evidence="9">S-(Hydroxymethyl)glutathione dehydrogenase</fullName>
    </submittedName>
</protein>
<dbReference type="Gene3D" id="3.40.50.720">
    <property type="entry name" value="NAD(P)-binding Rossmann-like Domain"/>
    <property type="match status" value="1"/>
</dbReference>
<dbReference type="InterPro" id="IPR013149">
    <property type="entry name" value="ADH-like_C"/>
</dbReference>
<keyword evidence="4" id="KW-0560">Oxidoreductase</keyword>
<evidence type="ECO:0000256" key="2">
    <source>
        <dbReference type="ARBA" id="ARBA00022723"/>
    </source>
</evidence>
<evidence type="ECO:0000259" key="7">
    <source>
        <dbReference type="Pfam" id="PF00107"/>
    </source>
</evidence>
<evidence type="ECO:0000259" key="8">
    <source>
        <dbReference type="Pfam" id="PF08240"/>
    </source>
</evidence>
<reference evidence="10" key="1">
    <citation type="journal article" date="2016" name="Genome Announc.">
        <title>Genome sequences of three species of Hanseniaspora isolated from spontaneous wine fermentations.</title>
        <authorList>
            <person name="Sternes P.R."/>
            <person name="Lee D."/>
            <person name="Kutyna D.R."/>
            <person name="Borneman A.R."/>
        </authorList>
    </citation>
    <scope>NUCLEOTIDE SEQUENCE [LARGE SCALE GENOMIC DNA]</scope>
    <source>
        <strain evidence="10">AWRI3579</strain>
    </source>
</reference>
<name>A0A1E5RAB0_9ASCO</name>
<dbReference type="PANTHER" id="PTHR43880:SF12">
    <property type="entry name" value="ALCOHOL DEHYDROGENASE CLASS-3"/>
    <property type="match status" value="1"/>
</dbReference>
<dbReference type="GO" id="GO:0046294">
    <property type="term" value="P:formaldehyde catabolic process"/>
    <property type="evidence" value="ECO:0007669"/>
    <property type="project" value="TreeGrafter"/>
</dbReference>
<accession>A0A1E5RAB0</accession>
<dbReference type="GO" id="GO:0051903">
    <property type="term" value="F:S-(hydroxymethyl)glutathione dehydrogenase [NAD(P)+] activity"/>
    <property type="evidence" value="ECO:0007669"/>
    <property type="project" value="TreeGrafter"/>
</dbReference>
<comment type="cofactor">
    <cofactor evidence="1 6">
        <name>Zn(2+)</name>
        <dbReference type="ChEBI" id="CHEBI:29105"/>
    </cofactor>
</comment>
<evidence type="ECO:0000313" key="9">
    <source>
        <dbReference type="EMBL" id="OEJ83845.1"/>
    </source>
</evidence>
<dbReference type="OrthoDB" id="417550at2759"/>
<dbReference type="Pfam" id="PF08240">
    <property type="entry name" value="ADH_N"/>
    <property type="match status" value="1"/>
</dbReference>
<dbReference type="AlphaFoldDB" id="A0A1E5RAB0"/>
<dbReference type="InterPro" id="IPR002328">
    <property type="entry name" value="ADH_Zn_CS"/>
</dbReference>
<feature type="domain" description="Alcohol dehydrogenase-like N-terminal" evidence="8">
    <location>
        <begin position="35"/>
        <end position="165"/>
    </location>
</feature>
<proteinExistence type="inferred from homology"/>
<evidence type="ECO:0000313" key="10">
    <source>
        <dbReference type="Proteomes" id="UP000095728"/>
    </source>
</evidence>
<dbReference type="Proteomes" id="UP000095728">
    <property type="component" value="Unassembled WGS sequence"/>
</dbReference>
<dbReference type="InterPro" id="IPR013154">
    <property type="entry name" value="ADH-like_N"/>
</dbReference>
<dbReference type="FunFam" id="3.40.50.720:FF:000003">
    <property type="entry name" value="S-(hydroxymethyl)glutathione dehydrogenase"/>
    <property type="match status" value="1"/>
</dbReference>
<evidence type="ECO:0000256" key="6">
    <source>
        <dbReference type="RuleBase" id="RU361277"/>
    </source>
</evidence>
<keyword evidence="2 6" id="KW-0479">Metal-binding</keyword>
<comment type="similarity">
    <text evidence="6">Belongs to the zinc-containing alcohol dehydrogenase family.</text>
</comment>
<dbReference type="InterPro" id="IPR011032">
    <property type="entry name" value="GroES-like_sf"/>
</dbReference>
<evidence type="ECO:0000256" key="1">
    <source>
        <dbReference type="ARBA" id="ARBA00001947"/>
    </source>
</evidence>
<evidence type="ECO:0000256" key="3">
    <source>
        <dbReference type="ARBA" id="ARBA00022833"/>
    </source>
</evidence>
<organism evidence="9 10">
    <name type="scientific">Hanseniaspora osmophila</name>
    <dbReference type="NCBI Taxonomy" id="56408"/>
    <lineage>
        <taxon>Eukaryota</taxon>
        <taxon>Fungi</taxon>
        <taxon>Dikarya</taxon>
        <taxon>Ascomycota</taxon>
        <taxon>Saccharomycotina</taxon>
        <taxon>Saccharomycetes</taxon>
        <taxon>Saccharomycodales</taxon>
        <taxon>Saccharomycodaceae</taxon>
        <taxon>Hanseniaspora</taxon>
    </lineage>
</organism>
<evidence type="ECO:0000256" key="4">
    <source>
        <dbReference type="ARBA" id="ARBA00023002"/>
    </source>
</evidence>
<keyword evidence="5" id="KW-0520">NAD</keyword>
<keyword evidence="10" id="KW-1185">Reference proteome</keyword>
<dbReference type="FunFam" id="3.90.180.10:FF:000067">
    <property type="entry name" value="alcohol dehydrogenase 1-like isoform X1"/>
    <property type="match status" value="1"/>
</dbReference>
<dbReference type="PANTHER" id="PTHR43880">
    <property type="entry name" value="ALCOHOL DEHYDROGENASE"/>
    <property type="match status" value="1"/>
</dbReference>
<dbReference type="SUPFAM" id="SSF51735">
    <property type="entry name" value="NAD(P)-binding Rossmann-fold domains"/>
    <property type="match status" value="1"/>
</dbReference>
<dbReference type="STRING" id="56408.A0A1E5RAB0"/>
<dbReference type="Gene3D" id="3.90.180.10">
    <property type="entry name" value="Medium-chain alcohol dehydrogenases, catalytic domain"/>
    <property type="match status" value="1"/>
</dbReference>
<dbReference type="SUPFAM" id="SSF50129">
    <property type="entry name" value="GroES-like"/>
    <property type="match status" value="2"/>
</dbReference>
<dbReference type="InParanoid" id="A0A1E5RAB0"/>